<keyword evidence="2" id="KW-1185">Reference proteome</keyword>
<name>A0A8J4V645_9MYCE</name>
<dbReference type="OrthoDB" id="410458at2759"/>
<dbReference type="Proteomes" id="UP000695562">
    <property type="component" value="Unassembled WGS sequence"/>
</dbReference>
<evidence type="ECO:0000313" key="2">
    <source>
        <dbReference type="Proteomes" id="UP000695562"/>
    </source>
</evidence>
<dbReference type="AlphaFoldDB" id="A0A8J4V645"/>
<dbReference type="PANTHER" id="PTHR33639">
    <property type="entry name" value="THIOL-DISULFIDE OXIDOREDUCTASE DCC"/>
    <property type="match status" value="1"/>
</dbReference>
<dbReference type="EMBL" id="AJWJ01000280">
    <property type="protein sequence ID" value="KAF2072434.1"/>
    <property type="molecule type" value="Genomic_DNA"/>
</dbReference>
<proteinExistence type="predicted"/>
<dbReference type="InterPro" id="IPR007263">
    <property type="entry name" value="DCC1-like"/>
</dbReference>
<dbReference type="PANTHER" id="PTHR33639:SF2">
    <property type="entry name" value="DUF393 DOMAIN-CONTAINING PROTEIN"/>
    <property type="match status" value="1"/>
</dbReference>
<dbReference type="GO" id="GO:0015035">
    <property type="term" value="F:protein-disulfide reductase activity"/>
    <property type="evidence" value="ECO:0007669"/>
    <property type="project" value="InterPro"/>
</dbReference>
<sequence length="186" mass="21544">MSEEISLDMDTLSNSTDSNNQMLNNVDGASIVKRNSYKPSNRSIILFDGVCNVCDGFVQFVLPRDINKKFYFQALQTEKGKEIQEYYGIKTDLSTVVLVEEETNSYCTKSTAILRVLSQLCYPYSAFYYLSYIPAFFRDFCYSTFVPYRYLIMGKKDTCMFSPSLKERFIDFKSPLILEELDSKEN</sequence>
<evidence type="ECO:0000313" key="1">
    <source>
        <dbReference type="EMBL" id="KAF2072434.1"/>
    </source>
</evidence>
<evidence type="ECO:0008006" key="3">
    <source>
        <dbReference type="Google" id="ProtNLM"/>
    </source>
</evidence>
<organism evidence="1 2">
    <name type="scientific">Polysphondylium violaceum</name>
    <dbReference type="NCBI Taxonomy" id="133409"/>
    <lineage>
        <taxon>Eukaryota</taxon>
        <taxon>Amoebozoa</taxon>
        <taxon>Evosea</taxon>
        <taxon>Eumycetozoa</taxon>
        <taxon>Dictyostelia</taxon>
        <taxon>Dictyosteliales</taxon>
        <taxon>Dictyosteliaceae</taxon>
        <taxon>Polysphondylium</taxon>
    </lineage>
</organism>
<protein>
    <recommendedName>
        <fullName evidence="3">Thiol-disulfide oxidoreductase DCC</fullName>
    </recommendedName>
</protein>
<dbReference type="InterPro" id="IPR052927">
    <property type="entry name" value="DCC_oxidoreductase"/>
</dbReference>
<dbReference type="Pfam" id="PF04134">
    <property type="entry name" value="DCC1-like"/>
    <property type="match status" value="1"/>
</dbReference>
<reference evidence="1" key="1">
    <citation type="submission" date="2020-01" db="EMBL/GenBank/DDBJ databases">
        <title>Development of genomics and gene disruption for Polysphondylium violaceum indicates a role for the polyketide synthase stlB in stalk morphogenesis.</title>
        <authorList>
            <person name="Narita B."/>
            <person name="Kawabe Y."/>
            <person name="Kin K."/>
            <person name="Saito T."/>
            <person name="Gibbs R."/>
            <person name="Kuspa A."/>
            <person name="Muzny D."/>
            <person name="Queller D."/>
            <person name="Richards S."/>
            <person name="Strassman J."/>
            <person name="Sucgang R."/>
            <person name="Worley K."/>
            <person name="Schaap P."/>
        </authorList>
    </citation>
    <scope>NUCLEOTIDE SEQUENCE</scope>
    <source>
        <strain evidence="1">QSvi11</strain>
    </source>
</reference>
<accession>A0A8J4V645</accession>
<gene>
    <name evidence="1" type="ORF">CYY_006246</name>
</gene>
<comment type="caution">
    <text evidence="1">The sequence shown here is derived from an EMBL/GenBank/DDBJ whole genome shotgun (WGS) entry which is preliminary data.</text>
</comment>